<protein>
    <recommendedName>
        <fullName evidence="4">2-isopropylmalate synthase LeuA allosteric (dimerisation) domain-containing protein</fullName>
    </recommendedName>
</protein>
<dbReference type="Gene3D" id="3.30.160.270">
    <property type="match status" value="1"/>
</dbReference>
<dbReference type="SMART" id="SM00917">
    <property type="entry name" value="LeuA_dimer"/>
    <property type="match status" value="1"/>
</dbReference>
<reference evidence="5" key="1">
    <citation type="journal article" date="2014" name="Front. Microbiol.">
        <title>High frequency of phylogenetically diverse reductive dehalogenase-homologous genes in deep subseafloor sedimentary metagenomes.</title>
        <authorList>
            <person name="Kawai M."/>
            <person name="Futagami T."/>
            <person name="Toyoda A."/>
            <person name="Takaki Y."/>
            <person name="Nishi S."/>
            <person name="Hori S."/>
            <person name="Arai W."/>
            <person name="Tsubouchi T."/>
            <person name="Morono Y."/>
            <person name="Uchiyama I."/>
            <person name="Ito T."/>
            <person name="Fujiyama A."/>
            <person name="Inagaki F."/>
            <person name="Takami H."/>
        </authorList>
    </citation>
    <scope>NUCLEOTIDE SEQUENCE</scope>
    <source>
        <strain evidence="5">Expedition CK06-06</strain>
    </source>
</reference>
<evidence type="ECO:0000259" key="4">
    <source>
        <dbReference type="SMART" id="SM00917"/>
    </source>
</evidence>
<dbReference type="Pfam" id="PF22617">
    <property type="entry name" value="HCS_D2"/>
    <property type="match status" value="1"/>
</dbReference>
<keyword evidence="2" id="KW-0808">Transferase</keyword>
<dbReference type="PANTHER" id="PTHR43538:SF1">
    <property type="entry name" value="(R)-CITRAMALATE SYNTHASE"/>
    <property type="match status" value="1"/>
</dbReference>
<dbReference type="PANTHER" id="PTHR43538">
    <property type="entry name" value="ALPHA-IPM SYNTHASE/HOMOCITRATE SYNTHASE"/>
    <property type="match status" value="1"/>
</dbReference>
<evidence type="ECO:0000256" key="2">
    <source>
        <dbReference type="ARBA" id="ARBA00022679"/>
    </source>
</evidence>
<evidence type="ECO:0000313" key="5">
    <source>
        <dbReference type="EMBL" id="GAG62875.1"/>
    </source>
</evidence>
<evidence type="ECO:0000256" key="1">
    <source>
        <dbReference type="ARBA" id="ARBA00006154"/>
    </source>
</evidence>
<dbReference type="Gene3D" id="1.10.238.260">
    <property type="match status" value="1"/>
</dbReference>
<comment type="pathway">
    <text evidence="3">Amino-acid biosynthesis.</text>
</comment>
<dbReference type="InterPro" id="IPR036230">
    <property type="entry name" value="LeuA_allosteric_dom_sf"/>
</dbReference>
<sequence length="227" mass="25508">GVHVNAVMKNPVSYEHIDPAQIGNKRRFLVSELSGRSNILIKAKELELDLKKETPQTRKILELVQDLEHRGYQFEAAEASFELLMNKALGKYKKFFELEGFKVTIERKDDKLVSEAAIKLKVGKVVEHAVAEGDGPVNALDTALRKALSEFYPTLAQMHLSDFKVRVLNAEAGTAAKVRVLIESRDATGSWSTVGVHENIIEASWHALADSVEYKLMKDKKRHSRKT</sequence>
<evidence type="ECO:0000256" key="3">
    <source>
        <dbReference type="ARBA" id="ARBA00029440"/>
    </source>
</evidence>
<dbReference type="EMBL" id="BART01009099">
    <property type="protein sequence ID" value="GAG62875.1"/>
    <property type="molecule type" value="Genomic_DNA"/>
</dbReference>
<dbReference type="AlphaFoldDB" id="X0Z1B9"/>
<dbReference type="InterPro" id="IPR054691">
    <property type="entry name" value="LeuA/HCS_post-cat"/>
</dbReference>
<dbReference type="Pfam" id="PF08502">
    <property type="entry name" value="LeuA_dimer"/>
    <property type="match status" value="1"/>
</dbReference>
<accession>X0Z1B9</accession>
<proteinExistence type="inferred from homology"/>
<dbReference type="SUPFAM" id="SSF110921">
    <property type="entry name" value="2-isopropylmalate synthase LeuA, allosteric (dimerisation) domain"/>
    <property type="match status" value="1"/>
</dbReference>
<dbReference type="GO" id="GO:0009098">
    <property type="term" value="P:L-leucine biosynthetic process"/>
    <property type="evidence" value="ECO:0007669"/>
    <property type="project" value="InterPro"/>
</dbReference>
<dbReference type="GO" id="GO:0003852">
    <property type="term" value="F:2-isopropylmalate synthase activity"/>
    <property type="evidence" value="ECO:0007669"/>
    <property type="project" value="InterPro"/>
</dbReference>
<feature type="domain" description="2-isopropylmalate synthase LeuA allosteric (dimerisation)" evidence="4">
    <location>
        <begin position="75"/>
        <end position="216"/>
    </location>
</feature>
<comment type="similarity">
    <text evidence="1">Belongs to the alpha-IPM synthase/homocitrate synthase family.</text>
</comment>
<dbReference type="InterPro" id="IPR005675">
    <property type="entry name" value="Citramal_synthase"/>
</dbReference>
<organism evidence="5">
    <name type="scientific">marine sediment metagenome</name>
    <dbReference type="NCBI Taxonomy" id="412755"/>
    <lineage>
        <taxon>unclassified sequences</taxon>
        <taxon>metagenomes</taxon>
        <taxon>ecological metagenomes</taxon>
    </lineage>
</organism>
<name>X0Z1B9_9ZZZZ</name>
<gene>
    <name evidence="5" type="ORF">S01H4_20267</name>
</gene>
<comment type="caution">
    <text evidence="5">The sequence shown here is derived from an EMBL/GenBank/DDBJ whole genome shotgun (WGS) entry which is preliminary data.</text>
</comment>
<dbReference type="InterPro" id="IPR013709">
    <property type="entry name" value="2-isopropylmalate_synth_dimer"/>
</dbReference>
<feature type="non-terminal residue" evidence="5">
    <location>
        <position position="1"/>
    </location>
</feature>